<dbReference type="GO" id="GO:0016747">
    <property type="term" value="F:acyltransferase activity, transferring groups other than amino-acyl groups"/>
    <property type="evidence" value="ECO:0007669"/>
    <property type="project" value="InterPro"/>
</dbReference>
<keyword evidence="3" id="KW-1185">Reference proteome</keyword>
<dbReference type="HOGENOM" id="CLU_106718_0_0_11"/>
<dbReference type="eggNOG" id="COG0456">
    <property type="taxonomic scope" value="Bacteria"/>
</dbReference>
<dbReference type="InterPro" id="IPR000182">
    <property type="entry name" value="GNAT_dom"/>
</dbReference>
<gene>
    <name evidence="2" type="ORF">AMETH_1520</name>
</gene>
<dbReference type="Proteomes" id="UP000062973">
    <property type="component" value="Chromosome"/>
</dbReference>
<organism evidence="2 3">
    <name type="scientific">Amycolatopsis methanolica 239</name>
    <dbReference type="NCBI Taxonomy" id="1068978"/>
    <lineage>
        <taxon>Bacteria</taxon>
        <taxon>Bacillati</taxon>
        <taxon>Actinomycetota</taxon>
        <taxon>Actinomycetes</taxon>
        <taxon>Pseudonocardiales</taxon>
        <taxon>Pseudonocardiaceae</taxon>
        <taxon>Amycolatopsis</taxon>
        <taxon>Amycolatopsis methanolica group</taxon>
    </lineage>
</organism>
<keyword evidence="2" id="KW-0808">Transferase</keyword>
<dbReference type="EMBL" id="CP009110">
    <property type="protein sequence ID" value="AIJ21612.1"/>
    <property type="molecule type" value="Genomic_DNA"/>
</dbReference>
<protein>
    <submittedName>
        <fullName evidence="2">Aminoglycoside 2'-N-acetyltransferase Aac</fullName>
    </submittedName>
</protein>
<dbReference type="Gene3D" id="3.40.630.30">
    <property type="match status" value="1"/>
</dbReference>
<dbReference type="KEGG" id="amq:AMETH_1520"/>
<dbReference type="AlphaFoldDB" id="A0A076MUY6"/>
<dbReference type="STRING" id="1068978.AMETH_1520"/>
<dbReference type="PATRIC" id="fig|1068978.7.peg.1602"/>
<dbReference type="OrthoDB" id="70281at2"/>
<proteinExistence type="predicted"/>
<sequence length="179" mass="19459">MAEITPALQVAHTADLGAPVLSAARELLYGVFEGDLTEHDWEHALGGVHALLWEGPELVAHASVVQRRMVHNGRAWRTGYVEAVGVRADRRRRGYGGLVMEPLERVIREAYEVGALSASDKAIPFYGSRGWVCWRGPLSALTPSGITPTPEEAGGVFVLGTSLDPDGELTCDWRDGDVW</sequence>
<evidence type="ECO:0000259" key="1">
    <source>
        <dbReference type="PROSITE" id="PS51186"/>
    </source>
</evidence>
<dbReference type="SUPFAM" id="SSF55729">
    <property type="entry name" value="Acyl-CoA N-acyltransferases (Nat)"/>
    <property type="match status" value="1"/>
</dbReference>
<dbReference type="RefSeq" id="WP_017987473.1">
    <property type="nucleotide sequence ID" value="NZ_AQUL01000001.1"/>
</dbReference>
<name>A0A076MUY6_AMYME</name>
<dbReference type="InterPro" id="IPR016181">
    <property type="entry name" value="Acyl_CoA_acyltransferase"/>
</dbReference>
<evidence type="ECO:0000313" key="3">
    <source>
        <dbReference type="Proteomes" id="UP000062973"/>
    </source>
</evidence>
<evidence type="ECO:0000313" key="2">
    <source>
        <dbReference type="EMBL" id="AIJ21612.1"/>
    </source>
</evidence>
<dbReference type="Pfam" id="PF13527">
    <property type="entry name" value="Acetyltransf_9"/>
    <property type="match status" value="1"/>
</dbReference>
<reference evidence="2 3" key="1">
    <citation type="submission" date="2014-07" db="EMBL/GenBank/DDBJ databases">
        <title>Whole Genome Sequence of the Amycolatopsis methanolica 239.</title>
        <authorList>
            <person name="Tang B."/>
        </authorList>
    </citation>
    <scope>NUCLEOTIDE SEQUENCE [LARGE SCALE GENOMIC DNA]</scope>
    <source>
        <strain evidence="2 3">239</strain>
    </source>
</reference>
<feature type="domain" description="N-acetyltransferase" evidence="1">
    <location>
        <begin position="11"/>
        <end position="164"/>
    </location>
</feature>
<accession>A0A076MUY6</accession>
<dbReference type="CDD" id="cd04301">
    <property type="entry name" value="NAT_SF"/>
    <property type="match status" value="1"/>
</dbReference>
<dbReference type="PROSITE" id="PS51186">
    <property type="entry name" value="GNAT"/>
    <property type="match status" value="1"/>
</dbReference>